<reference evidence="1 2" key="1">
    <citation type="submission" date="2019-07" db="EMBL/GenBank/DDBJ databases">
        <title>Complete genome sequence of bacteriophage infecting Erwinia pyrifoliae.</title>
        <authorList>
            <person name="Kim S.G."/>
            <person name="Park S.C."/>
        </authorList>
    </citation>
    <scope>NUCLEOTIDE SEQUENCE [LARGE SCALE GENOMIC DNA]</scope>
</reference>
<evidence type="ECO:0000313" key="1">
    <source>
        <dbReference type="EMBL" id="QEQ94729.1"/>
    </source>
</evidence>
<sequence>MSKLKHTTTLRMSDTADQWTRRIHVNVRNGKTTMVYRWKCRSTGKDHTQRMTLDDVQVARLTMALGRAAQHAMGKDEGRVKAFTKEILAGSSFAE</sequence>
<gene>
    <name evidence="1" type="ORF">pEpSNUABM09_31</name>
</gene>
<accession>A0A5J6DA33</accession>
<name>A0A5J6DA33_9CAUD</name>
<dbReference type="InterPro" id="IPR035151">
    <property type="entry name" value="TA_inhibitor"/>
</dbReference>
<organism evidence="1 2">
    <name type="scientific">Erwinia phage pEp_SNUABM_09</name>
    <dbReference type="NCBI Taxonomy" id="2601644"/>
    <lineage>
        <taxon>Viruses</taxon>
        <taxon>Duplodnaviria</taxon>
        <taxon>Heunggongvirae</taxon>
        <taxon>Uroviricota</taxon>
        <taxon>Caudoviricetes</taxon>
        <taxon>Autographivirales</taxon>
        <taxon>Autotranscriptaviridae</taxon>
        <taxon>Studiervirinae</taxon>
        <taxon>Snaubvirus</taxon>
        <taxon>Snaubvirus pEpSNUABM09</taxon>
    </lineage>
</organism>
<keyword evidence="2" id="KW-1185">Reference proteome</keyword>
<proteinExistence type="predicted"/>
<dbReference type="Pfam" id="PF17574">
    <property type="entry name" value="TA_inhibitor"/>
    <property type="match status" value="1"/>
</dbReference>
<dbReference type="Proteomes" id="UP000325714">
    <property type="component" value="Segment"/>
</dbReference>
<protein>
    <submittedName>
        <fullName evidence="1">Putative inhibitor of toxin/antitoxin system</fullName>
    </submittedName>
</protein>
<dbReference type="EMBL" id="MN184885">
    <property type="protein sequence ID" value="QEQ94729.1"/>
    <property type="molecule type" value="Genomic_DNA"/>
</dbReference>
<evidence type="ECO:0000313" key="2">
    <source>
        <dbReference type="Proteomes" id="UP000325714"/>
    </source>
</evidence>